<dbReference type="Pfam" id="PF00078">
    <property type="entry name" value="RVT_1"/>
    <property type="match status" value="1"/>
</dbReference>
<name>A0A1Q9DHJ9_SYMMI</name>
<dbReference type="SUPFAM" id="SSF56219">
    <property type="entry name" value="DNase I-like"/>
    <property type="match status" value="1"/>
</dbReference>
<dbReference type="Proteomes" id="UP000186817">
    <property type="component" value="Unassembled WGS sequence"/>
</dbReference>
<dbReference type="InterPro" id="IPR000477">
    <property type="entry name" value="RT_dom"/>
</dbReference>
<dbReference type="InterPro" id="IPR012337">
    <property type="entry name" value="RNaseH-like_sf"/>
</dbReference>
<dbReference type="InterPro" id="IPR029063">
    <property type="entry name" value="SAM-dependent_MTases_sf"/>
</dbReference>
<keyword evidence="5" id="KW-1185">Reference proteome</keyword>
<dbReference type="SUPFAM" id="SSF53098">
    <property type="entry name" value="Ribonuclease H-like"/>
    <property type="match status" value="1"/>
</dbReference>
<proteinExistence type="predicted"/>
<feature type="domain" description="Reverse transcriptase" evidence="3">
    <location>
        <begin position="2135"/>
        <end position="2331"/>
    </location>
</feature>
<feature type="compositionally biased region" description="Polar residues" evidence="2">
    <location>
        <begin position="1333"/>
        <end position="1362"/>
    </location>
</feature>
<dbReference type="SUPFAM" id="SSF53335">
    <property type="entry name" value="S-adenosyl-L-methionine-dependent methyltransferases"/>
    <property type="match status" value="1"/>
</dbReference>
<reference evidence="4 5" key="1">
    <citation type="submission" date="2016-02" db="EMBL/GenBank/DDBJ databases">
        <title>Genome analysis of coral dinoflagellate symbionts highlights evolutionary adaptations to a symbiotic lifestyle.</title>
        <authorList>
            <person name="Aranda M."/>
            <person name="Li Y."/>
            <person name="Liew Y.J."/>
            <person name="Baumgarten S."/>
            <person name="Simakov O."/>
            <person name="Wilson M."/>
            <person name="Piel J."/>
            <person name="Ashoor H."/>
            <person name="Bougouffa S."/>
            <person name="Bajic V.B."/>
            <person name="Ryu T."/>
            <person name="Ravasi T."/>
            <person name="Bayer T."/>
            <person name="Micklem G."/>
            <person name="Kim H."/>
            <person name="Bhak J."/>
            <person name="Lajeunesse T.C."/>
            <person name="Voolstra C.R."/>
        </authorList>
    </citation>
    <scope>NUCLEOTIDE SEQUENCE [LARGE SCALE GENOMIC DNA]</scope>
    <source>
        <strain evidence="4 5">CCMP2467</strain>
    </source>
</reference>
<dbReference type="InterPro" id="IPR043502">
    <property type="entry name" value="DNA/RNA_pol_sf"/>
</dbReference>
<feature type="coiled-coil region" evidence="1">
    <location>
        <begin position="1373"/>
        <end position="1400"/>
    </location>
</feature>
<evidence type="ECO:0000313" key="4">
    <source>
        <dbReference type="EMBL" id="OLP94655.1"/>
    </source>
</evidence>
<accession>A0A1Q9DHJ9</accession>
<comment type="caution">
    <text evidence="4">The sequence shown here is derived from an EMBL/GenBank/DDBJ whole genome shotgun (WGS) entry which is preliminary data.</text>
</comment>
<evidence type="ECO:0000313" key="5">
    <source>
        <dbReference type="Proteomes" id="UP000186817"/>
    </source>
</evidence>
<dbReference type="Gene3D" id="3.60.10.10">
    <property type="entry name" value="Endonuclease/exonuclease/phosphatase"/>
    <property type="match status" value="1"/>
</dbReference>
<dbReference type="OrthoDB" id="10274188at2759"/>
<dbReference type="Gene3D" id="3.30.420.10">
    <property type="entry name" value="Ribonuclease H-like superfamily/Ribonuclease H"/>
    <property type="match status" value="1"/>
</dbReference>
<sequence length="3140" mass="346285">MSSPPPRVLESLEWRRLSTLCQSVDYLPAGANVNLVAQPFQEPHHAGDRVFCRARISNGEDPVRIVLLVLRAADWQIFRLTEAPLKILQAKVQYDSQVPVLDCTSMDAAVVSTAMVQDHTSLQVAEIFSGGFAGWAQACYVFRHNQVPIHVRWSLDVDPQCTPMLRCREPNLQQISTLQELDQLPDNHEDPFHLCADVQAGTGSGLCSSEGQLLLRIADIAGACKIPIVLLEQVEFFPKHQHFAQVMQAWQECGYTVLWQQSLNLRDVLPGQRMRHLIVLGRPGLPAGLIDQGFWAVVKRQSLALADVIFPLPPALLSACSPEPDTLAKYMDPWLVPTPARPGARPQTPQQFRIKKPQDHASVFIAQYQHQHELPPRMLEQQGLHGCLLEAPSGLRFFAGAEIAAIHGAVQPVYLTNDQRDQMRLLGNAIAVPHAAAALAQACRLTGSPKAPEMMLATQWCLAERVHCSNSALMPAKEGWILCKHDQVAAVIQTMHTDLPPHLNVEAPAAFVQILLSAPGHERDTMLLAPPGLQTAVLLEVLGVPAADKHGCPAQLPWVPAEVPVALSVQQQPQLHMSGFLGGIGVKSGLCTVLTQQCTYLVDHSGPRAWSQLLRVFQDLDPDNDSNCSLGVYSLSGQRLTDHKLFGSCVVAVSEDDDIPAFLLSRLAPHLPSVSVHCLADGLLVRGPSAAAADLWIGFPFQVLSTLGWSADVIGLPPREHLPIEFHLQPVAGRSAMPVDLMHNQCRVWFFTSQAEHASADTAAADGIDVELQLVACKLWSGRLPRSLPLQEISRWWHTASCACSVSSTHRIASGPHLQGEATDLNAVANSSRTNVIRRTGHLLVTILPEIVGGGVKDENLQLAKTRVATLLLDRGVSLPETTVTVDNLVPKLGSATCLKVMAEADTAQQWLELKKVASSVGVPLPQGDNRTEKAARRLQRAVRRRKLNQPSTVRARDFQLEEGSWVGIDGAPVRVLTTATHASEGVLLLDASEATPVDLDLLRNIESDALCIVVPGHECPDPQSCGGAVSTPARHRTSGQVHLLAACYHNVGSTDIEPFVQHGTDITVTGTTCCAFFLHKADFPSGEWQEVVRAPVRAAADAFRQRGVPQAFKDPWSRQYRCEGRPSQPHLCDQCSFNAKVTTALLRPLLQQSGFNNVFIVPKTWDRQLLPGWAVVWLASDRSDTEKQAALVAEQHGLVRTKNRFGIRVPAEAFEKVFRQLRPGIELPPSISVRSVFKVGPFPAGTAADDVVAWAAKLGWPAKAMKALGPKFWLLGAATQPPAQTTRFNSTPVLITEVKGQEQQRPVIQAGGPLPREAPAPEQGADPWQDSDPWSQYKASQPTGWSTSKPSLSAKASSTAPPTLDSHMAGRLHDTESRLAELEQSVLALRDDQAKAATERQQDRQKTAADLQGVRGELQSLGASLQHQLQTNLDGLRNAQLQQEQQMSSGMQELKALILACNENKKARTSDPELLPALVSVQARTRRPPQLLPIRITFRPQFTGNVAPVQQEPSPSMPLRLGSPRTAACVAQPHQRPCPVPVWAATAIPAHRHELYIPDGPCTVALPPFPWAGFRFGEAKNPGPQTDLFRYFPQPSGVPLPTEPSPLANGHRADCCTFAVVNPTSVLHKAQCLKEVGADVLILSETSAVEQTQKCTTAAMRKLNFKCMWGRPVPSHYREGSHKVSLRGYAAGVAVMSQAPCRTSRPAMPPAALETCRIMDCFVRLGALEVRVLAVYGFPLSQADAKDRTNELLQMAWERASATAVPCIVAGDFNCPPTELPAGQNFLGQGYQEVNKLHEHHTATLLEPTCRNSTRHDTALIHPALLDHWEGASVLTQPHLFDSHAPLLFRFKLFSCQPCRCTWNLPRPWSDLSPEPKLVERAFAPHCAQLQRLADQCSSAEDVSDALNQFSHCAEEAVSQAGFAAMRGPAHPPFTEVPHEVRFSTRQVRHLDSATVFSLPDSQCPRCPGDTIAGVSCHGVHVAPSEIHVEGADLPQEGVFHQSFVACTSKELQNAFSDYWNQLWRRDIGPASQSTDAWPDFVALLQEHGVPSAQLDLDPFEPELWSKAIKRMPKAKATGVCGWAATDLKLLPQAAVAVLCSIFRQAIKWGLPAHILRTKVSVLAKVAEPASIRQSRPITIFSTLYRLWSSVLTRQVLQQWQRQFPAAVAGSMPHRSCRDLSYHQQHLIEQALIFNHSRLGVSIDLVKCFNQIPWQPAIMMLCALGVPETVARFWVDCLRKLRRHACFLGDFGPGLPCWNGAPEGDPFSVAVMAAVARFASFLGIAGVDFDTYVDNWAWAATDRGRLQAHMRLSLSFLEVLRLPVDWNKSYCWAVQRADRIWLQKDGQLMFPTEEAVPCVTVATDLGAVYNYDRCAHASQRDARLPDALARLDRLRDQPRPVAEKASMVQRGIWPSVLYGCESHCHPKALFQTLRSRASTAILGNNKVGSPFLVLGALTCQVMDPQAYAVLQQLLALRRAFLVNPDTAVSVVALATEPAQPKRSCGPATALSLCMPRLGLSLSADACLKGPDNSRLHLDRCRRKSLRDLVQRAWAFQVATNVCHRNGLRQLEPPLPEDTGRLFRKLSHNEQLIIARHVAGSFGSAAAKHKWDEDIPEECPLCGSKQTKVHKILHCPALEELRRPHTAFLTYVMDNWPHWCHGPFAVCPPHTEVSRLIFHSRGLPPPLPIPPELELPGPRGFLRMFTDGSCAHPTLPLASRASFAVIVDTTTSDNEVPAWLHQWRSQGTIPPSFRVHCLGLVPGEQNIHRAEICGILQAVRVANDASCPAEVWTDSQVALNEWDRIQQGLPALWPDLSCHFQDLQLATVSVKKIAAHRDLMSLWGMEQWCAAGNDVADTAAKSSLSQEYDLVKHQTDETAEWQAAQRDALWIFWRFLLALSKEEVRLLNLHRRETEECEEGAPVAPRSSDTGCALRRATALRAWKDQQLGPWSRWQLPVARREVLLACSWPPWFTFAIWVWAQRLEWEITAHEGRTKIGATNLELLVCFVVETGVVPPPSLEKASQLTAAPRKFMAPLCLRDLTQSLVSAVRQMERLCGLSIWPRRRRKCFSLRALGRREAGFGVQLRPRFQQIDEIGDLLQRVVQQCSSEPMLHFAAEYTGQALETRRRLSWPVVSPSNQ</sequence>
<gene>
    <name evidence="4" type="ORF">AK812_SmicGene23308</name>
</gene>
<dbReference type="EMBL" id="LSRX01000534">
    <property type="protein sequence ID" value="OLP94655.1"/>
    <property type="molecule type" value="Genomic_DNA"/>
</dbReference>
<dbReference type="InterPro" id="IPR036397">
    <property type="entry name" value="RNaseH_sf"/>
</dbReference>
<evidence type="ECO:0000259" key="3">
    <source>
        <dbReference type="Pfam" id="PF00078"/>
    </source>
</evidence>
<dbReference type="GO" id="GO:0003676">
    <property type="term" value="F:nucleic acid binding"/>
    <property type="evidence" value="ECO:0007669"/>
    <property type="project" value="InterPro"/>
</dbReference>
<organism evidence="4 5">
    <name type="scientific">Symbiodinium microadriaticum</name>
    <name type="common">Dinoflagellate</name>
    <name type="synonym">Zooxanthella microadriatica</name>
    <dbReference type="NCBI Taxonomy" id="2951"/>
    <lineage>
        <taxon>Eukaryota</taxon>
        <taxon>Sar</taxon>
        <taxon>Alveolata</taxon>
        <taxon>Dinophyceae</taxon>
        <taxon>Suessiales</taxon>
        <taxon>Symbiodiniaceae</taxon>
        <taxon>Symbiodinium</taxon>
    </lineage>
</organism>
<dbReference type="InterPro" id="IPR036691">
    <property type="entry name" value="Endo/exonu/phosph_ase_sf"/>
</dbReference>
<evidence type="ECO:0000256" key="1">
    <source>
        <dbReference type="SAM" id="Coils"/>
    </source>
</evidence>
<dbReference type="SUPFAM" id="SSF56672">
    <property type="entry name" value="DNA/RNA polymerases"/>
    <property type="match status" value="1"/>
</dbReference>
<protein>
    <recommendedName>
        <fullName evidence="3">Reverse transcriptase domain-containing protein</fullName>
    </recommendedName>
</protein>
<feature type="region of interest" description="Disordered" evidence="2">
    <location>
        <begin position="1299"/>
        <end position="1369"/>
    </location>
</feature>
<evidence type="ECO:0000256" key="2">
    <source>
        <dbReference type="SAM" id="MobiDB-lite"/>
    </source>
</evidence>
<keyword evidence="1" id="KW-0175">Coiled coil</keyword>
<dbReference type="Gene3D" id="3.40.50.150">
    <property type="entry name" value="Vaccinia Virus protein VP39"/>
    <property type="match status" value="1"/>
</dbReference>